<proteinExistence type="predicted"/>
<dbReference type="GO" id="GO:0005524">
    <property type="term" value="F:ATP binding"/>
    <property type="evidence" value="ECO:0007669"/>
    <property type="project" value="UniProtKB-KW"/>
</dbReference>
<keyword evidence="4" id="KW-0418">Kinase</keyword>
<dbReference type="InterPro" id="IPR001245">
    <property type="entry name" value="Ser-Thr/Tyr_kinase_cat_dom"/>
</dbReference>
<dbReference type="Proteomes" id="UP000800200">
    <property type="component" value="Unassembled WGS sequence"/>
</dbReference>
<accession>A0A6A6D6L2</accession>
<keyword evidence="1" id="KW-0547">Nucleotide-binding</keyword>
<evidence type="ECO:0000313" key="5">
    <source>
        <dbReference type="Proteomes" id="UP000800200"/>
    </source>
</evidence>
<dbReference type="GO" id="GO:0004672">
    <property type="term" value="F:protein kinase activity"/>
    <property type="evidence" value="ECO:0007669"/>
    <property type="project" value="InterPro"/>
</dbReference>
<dbReference type="AlphaFoldDB" id="A0A6A6D6L2"/>
<organism evidence="4 5">
    <name type="scientific">Zopfia rhizophila CBS 207.26</name>
    <dbReference type="NCBI Taxonomy" id="1314779"/>
    <lineage>
        <taxon>Eukaryota</taxon>
        <taxon>Fungi</taxon>
        <taxon>Dikarya</taxon>
        <taxon>Ascomycota</taxon>
        <taxon>Pezizomycotina</taxon>
        <taxon>Dothideomycetes</taxon>
        <taxon>Dothideomycetes incertae sedis</taxon>
        <taxon>Zopfiaceae</taxon>
        <taxon>Zopfia</taxon>
    </lineage>
</organism>
<evidence type="ECO:0000256" key="2">
    <source>
        <dbReference type="ARBA" id="ARBA00022840"/>
    </source>
</evidence>
<keyword evidence="2" id="KW-0067">ATP-binding</keyword>
<dbReference type="PANTHER" id="PTHR24418">
    <property type="entry name" value="TYROSINE-PROTEIN KINASE"/>
    <property type="match status" value="1"/>
</dbReference>
<dbReference type="InterPro" id="IPR000719">
    <property type="entry name" value="Prot_kinase_dom"/>
</dbReference>
<dbReference type="PROSITE" id="PS50011">
    <property type="entry name" value="PROTEIN_KINASE_DOM"/>
    <property type="match status" value="1"/>
</dbReference>
<feature type="domain" description="Protein kinase" evidence="3">
    <location>
        <begin position="33"/>
        <end position="275"/>
    </location>
</feature>
<reference evidence="4" key="1">
    <citation type="journal article" date="2020" name="Stud. Mycol.">
        <title>101 Dothideomycetes genomes: a test case for predicting lifestyles and emergence of pathogens.</title>
        <authorList>
            <person name="Haridas S."/>
            <person name="Albert R."/>
            <person name="Binder M."/>
            <person name="Bloem J."/>
            <person name="Labutti K."/>
            <person name="Salamov A."/>
            <person name="Andreopoulos B."/>
            <person name="Baker S."/>
            <person name="Barry K."/>
            <person name="Bills G."/>
            <person name="Bluhm B."/>
            <person name="Cannon C."/>
            <person name="Castanera R."/>
            <person name="Culley D."/>
            <person name="Daum C."/>
            <person name="Ezra D."/>
            <person name="Gonzalez J."/>
            <person name="Henrissat B."/>
            <person name="Kuo A."/>
            <person name="Liang C."/>
            <person name="Lipzen A."/>
            <person name="Lutzoni F."/>
            <person name="Magnuson J."/>
            <person name="Mondo S."/>
            <person name="Nolan M."/>
            <person name="Ohm R."/>
            <person name="Pangilinan J."/>
            <person name="Park H.-J."/>
            <person name="Ramirez L."/>
            <person name="Alfaro M."/>
            <person name="Sun H."/>
            <person name="Tritt A."/>
            <person name="Yoshinaga Y."/>
            <person name="Zwiers L.-H."/>
            <person name="Turgeon B."/>
            <person name="Goodwin S."/>
            <person name="Spatafora J."/>
            <person name="Crous P."/>
            <person name="Grigoriev I."/>
        </authorList>
    </citation>
    <scope>NUCLEOTIDE SEQUENCE</scope>
    <source>
        <strain evidence="4">CBS 207.26</strain>
    </source>
</reference>
<evidence type="ECO:0000313" key="4">
    <source>
        <dbReference type="EMBL" id="KAF2174695.1"/>
    </source>
</evidence>
<keyword evidence="5" id="KW-1185">Reference proteome</keyword>
<gene>
    <name evidence="4" type="ORF">K469DRAFT_705249</name>
</gene>
<protein>
    <submittedName>
        <fullName evidence="4">Kinase-like protein</fullName>
    </submittedName>
</protein>
<evidence type="ECO:0000256" key="1">
    <source>
        <dbReference type="ARBA" id="ARBA00022741"/>
    </source>
</evidence>
<evidence type="ECO:0000259" key="3">
    <source>
        <dbReference type="PROSITE" id="PS50011"/>
    </source>
</evidence>
<name>A0A6A6D6L2_9PEZI</name>
<dbReference type="InterPro" id="IPR050198">
    <property type="entry name" value="Non-receptor_tyrosine_kinases"/>
</dbReference>
<dbReference type="OrthoDB" id="1668230at2759"/>
<dbReference type="Pfam" id="PF07714">
    <property type="entry name" value="PK_Tyr_Ser-Thr"/>
    <property type="match status" value="1"/>
</dbReference>
<dbReference type="SUPFAM" id="SSF56112">
    <property type="entry name" value="Protein kinase-like (PK-like)"/>
    <property type="match status" value="1"/>
</dbReference>
<dbReference type="InterPro" id="IPR011009">
    <property type="entry name" value="Kinase-like_dom_sf"/>
</dbReference>
<dbReference type="EMBL" id="ML994790">
    <property type="protein sequence ID" value="KAF2174695.1"/>
    <property type="molecule type" value="Genomic_DNA"/>
</dbReference>
<keyword evidence="4" id="KW-0808">Transferase</keyword>
<sequence>MVFPSLHKESNTWTQDPDNPYHSFRYIQEYTPPGVVKRIGAGNSSVVGFLEDGTVLKYPLVKGEGMESLAVEKAIYNALGHHERIVRCLGITEHGLKLEFASQGSVTYHLSKDPALSTELRLRWCRQAAEAVAFLHSKGVIHCDLNTNNLLLDAELNALLSDFQGTFKDLDGYAMESARYFLPREATSPPNEVTDLFALGTLMYTIMAGIEPYPELSDAEVEERYRRHTFPDTNDIVCGRMILRCWNTEYARAKEVVHDLISLEQQSGSDFQALP</sequence>
<dbReference type="Gene3D" id="1.10.510.10">
    <property type="entry name" value="Transferase(Phosphotransferase) domain 1"/>
    <property type="match status" value="1"/>
</dbReference>